<reference evidence="1 2" key="1">
    <citation type="submission" date="2017-03" db="EMBL/GenBank/DDBJ databases">
        <title>Widespread Adenine N6-methylation of Active Genes in Fungi.</title>
        <authorList>
            <consortium name="DOE Joint Genome Institute"/>
            <person name="Mondo S.J."/>
            <person name="Dannebaum R.O."/>
            <person name="Kuo R.C."/>
            <person name="Louie K.B."/>
            <person name="Bewick A.J."/>
            <person name="Labutti K."/>
            <person name="Haridas S."/>
            <person name="Kuo A."/>
            <person name="Salamov A."/>
            <person name="Ahrendt S.R."/>
            <person name="Lau R."/>
            <person name="Bowen B.P."/>
            <person name="Lipzen A."/>
            <person name="Sullivan W."/>
            <person name="Andreopoulos W.B."/>
            <person name="Clum A."/>
            <person name="Lindquist E."/>
            <person name="Daum C."/>
            <person name="Northen T.R."/>
            <person name="Ramamoorthy G."/>
            <person name="Schmitz R.J."/>
            <person name="Gryganskyi A."/>
            <person name="Culley D."/>
            <person name="Magnuson J."/>
            <person name="James T.Y."/>
            <person name="O'Malley M.A."/>
            <person name="Stajich J.E."/>
            <person name="Spatafora J.W."/>
            <person name="Visel A."/>
            <person name="Grigoriev I.V."/>
        </authorList>
    </citation>
    <scope>NUCLEOTIDE SEQUENCE [LARGE SCALE GENOMIC DNA]</scope>
    <source>
        <strain evidence="1 2">NRRL Y-17943</strain>
    </source>
</reference>
<sequence length="598" mass="68270">MYVSEMLRFSRLSIILTVFLDYWNTITSTVTNHQPEKGVPLELRVNLVHKNPGEGPTQTKYSDPRVVKSLGYNVMVKHDGQPPSAAITWETFDPAIFPAGSKSRQWVEDLAIVIDNDIQAIHNEGLKAMYWFDMFTLPKSLVERYGDVIVDQSGKWSMDSKQMYNITVYMLNAVFERFPALDGLLVRTGEIYTFDVPYHVGASPITDGYKSHIKLLKALEETVIKRHNKLLLYRTWSFDGFINDPEYYLNVTNEIQPHPNLYFVIKHTEADFWRTVKFNPTLGIGKHQSLVEIQCQREYEGKGATPQYVMHGVIDGFEEYNTIYKKNPAKYDDYTGHRRLKDLVGSPLFKGIVTWSRGGGWNGPYPADEFWIDMNVEVIARWALNPTISEEDVFQQIYQYMESGSMRALRQLALTASRGVLLGHYSLIHQLSRLEWTRDSHIGGMDLALAKEAAQIVDAEQVDAALKEKEEALRLWDEVERLAHDVKVSDTRLRNFMDSSINYAQLYYRLIATSWTVGLLGLKGNQTGVFEIERIKSAMNDYDATLIRYNELSNRNQSGVLSSLYTPFDAGIFAPGGDANTGASPTVNQWRFVVKNES</sequence>
<protein>
    <submittedName>
        <fullName evidence="1">Glycoside hydrolase superfamily</fullName>
    </submittedName>
</protein>
<dbReference type="GeneID" id="33554226"/>
<dbReference type="EMBL" id="NBSH01000003">
    <property type="protein sequence ID" value="ORX38911.1"/>
    <property type="molecule type" value="Genomic_DNA"/>
</dbReference>
<organism evidence="1 2">
    <name type="scientific">Kockovaella imperatae</name>
    <dbReference type="NCBI Taxonomy" id="4999"/>
    <lineage>
        <taxon>Eukaryota</taxon>
        <taxon>Fungi</taxon>
        <taxon>Dikarya</taxon>
        <taxon>Basidiomycota</taxon>
        <taxon>Agaricomycotina</taxon>
        <taxon>Tremellomycetes</taxon>
        <taxon>Tremellales</taxon>
        <taxon>Cuniculitremaceae</taxon>
        <taxon>Kockovaella</taxon>
    </lineage>
</organism>
<dbReference type="RefSeq" id="XP_021872774.1">
    <property type="nucleotide sequence ID" value="XM_022012418.1"/>
</dbReference>
<keyword evidence="1" id="KW-0378">Hydrolase</keyword>
<gene>
    <name evidence="1" type="ORF">BD324DRAFT_297655</name>
</gene>
<proteinExistence type="predicted"/>
<dbReference type="InParanoid" id="A0A1Y1ULI9"/>
<dbReference type="AlphaFoldDB" id="A0A1Y1ULI9"/>
<dbReference type="OrthoDB" id="5572375at2759"/>
<evidence type="ECO:0000313" key="2">
    <source>
        <dbReference type="Proteomes" id="UP000193218"/>
    </source>
</evidence>
<name>A0A1Y1ULI9_9TREE</name>
<dbReference type="InterPro" id="IPR017853">
    <property type="entry name" value="GH"/>
</dbReference>
<accession>A0A1Y1ULI9</accession>
<keyword evidence="2" id="KW-1185">Reference proteome</keyword>
<evidence type="ECO:0000313" key="1">
    <source>
        <dbReference type="EMBL" id="ORX38911.1"/>
    </source>
</evidence>
<dbReference type="SUPFAM" id="SSF51445">
    <property type="entry name" value="(Trans)glycosidases"/>
    <property type="match status" value="1"/>
</dbReference>
<dbReference type="GO" id="GO:0016787">
    <property type="term" value="F:hydrolase activity"/>
    <property type="evidence" value="ECO:0007669"/>
    <property type="project" value="UniProtKB-KW"/>
</dbReference>
<comment type="caution">
    <text evidence="1">The sequence shown here is derived from an EMBL/GenBank/DDBJ whole genome shotgun (WGS) entry which is preliminary data.</text>
</comment>
<dbReference type="Proteomes" id="UP000193218">
    <property type="component" value="Unassembled WGS sequence"/>
</dbReference>